<evidence type="ECO:0000313" key="10">
    <source>
        <dbReference type="EMBL" id="CAE8598396.1"/>
    </source>
</evidence>
<dbReference type="PROSITE" id="PS00995">
    <property type="entry name" value="TCP1_3"/>
    <property type="match status" value="1"/>
</dbReference>
<comment type="caution">
    <text evidence="10">The sequence shown here is derived from an EMBL/GenBank/DDBJ whole genome shotgun (WGS) entry which is preliminary data.</text>
</comment>
<dbReference type="EMBL" id="CAJNNW010034779">
    <property type="protein sequence ID" value="CAE8723862.1"/>
    <property type="molecule type" value="Genomic_DNA"/>
</dbReference>
<protein>
    <recommendedName>
        <fullName evidence="7">T-complex protein 1 subunit epsilon</fullName>
    </recommendedName>
    <alternativeName>
        <fullName evidence="8">CCT-epsilon</fullName>
    </alternativeName>
</protein>
<dbReference type="Proteomes" id="UP000654075">
    <property type="component" value="Unassembled WGS sequence"/>
</dbReference>
<keyword evidence="3" id="KW-0963">Cytoplasm</keyword>
<evidence type="ECO:0000313" key="13">
    <source>
        <dbReference type="Proteomes" id="UP000654075"/>
    </source>
</evidence>
<dbReference type="GO" id="GO:0016887">
    <property type="term" value="F:ATP hydrolysis activity"/>
    <property type="evidence" value="ECO:0007669"/>
    <property type="project" value="InterPro"/>
</dbReference>
<dbReference type="NCBIfam" id="TIGR02343">
    <property type="entry name" value="chap_CCT_epsi"/>
    <property type="match status" value="1"/>
</dbReference>
<accession>A0A813EHI7</accession>
<dbReference type="CDD" id="cd03339">
    <property type="entry name" value="TCP1_epsilon"/>
    <property type="match status" value="1"/>
</dbReference>
<dbReference type="OrthoDB" id="10248520at2759"/>
<dbReference type="GO" id="GO:0005524">
    <property type="term" value="F:ATP binding"/>
    <property type="evidence" value="ECO:0007669"/>
    <property type="project" value="UniProtKB-KW"/>
</dbReference>
<dbReference type="Gene3D" id="1.10.560.10">
    <property type="entry name" value="GroEL-like equatorial domain"/>
    <property type="match status" value="1"/>
</dbReference>
<dbReference type="InterPro" id="IPR054827">
    <property type="entry name" value="thermosome_alpha"/>
</dbReference>
<evidence type="ECO:0000256" key="8">
    <source>
        <dbReference type="ARBA" id="ARBA00033325"/>
    </source>
</evidence>
<dbReference type="OMA" id="EMAILTC"/>
<evidence type="ECO:0000256" key="3">
    <source>
        <dbReference type="ARBA" id="ARBA00022490"/>
    </source>
</evidence>
<dbReference type="InterPro" id="IPR053374">
    <property type="entry name" value="TCP-1_chaperonin"/>
</dbReference>
<dbReference type="InterPro" id="IPR002194">
    <property type="entry name" value="Chaperonin_TCP-1_CS"/>
</dbReference>
<dbReference type="InterPro" id="IPR012718">
    <property type="entry name" value="Chap_CCT_epsi"/>
</dbReference>
<dbReference type="SUPFAM" id="SSF54849">
    <property type="entry name" value="GroEL-intermediate domain like"/>
    <property type="match status" value="1"/>
</dbReference>
<keyword evidence="5 9" id="KW-0067">ATP-binding</keyword>
<dbReference type="SUPFAM" id="SSF48592">
    <property type="entry name" value="GroEL equatorial domain-like"/>
    <property type="match status" value="1"/>
</dbReference>
<organism evidence="10 13">
    <name type="scientific">Polarella glacialis</name>
    <name type="common">Dinoflagellate</name>
    <dbReference type="NCBI Taxonomy" id="89957"/>
    <lineage>
        <taxon>Eukaryota</taxon>
        <taxon>Sar</taxon>
        <taxon>Alveolata</taxon>
        <taxon>Dinophyceae</taxon>
        <taxon>Suessiales</taxon>
        <taxon>Suessiaceae</taxon>
        <taxon>Polarella</taxon>
    </lineage>
</organism>
<gene>
    <name evidence="10" type="ORF">PGLA1383_LOCUS16805</name>
    <name evidence="11" type="ORF">PGLA1383_LOCUS30833</name>
    <name evidence="12" type="ORF">PGLA2088_LOCUS43392</name>
</gene>
<dbReference type="Pfam" id="PF00118">
    <property type="entry name" value="Cpn60_TCP1"/>
    <property type="match status" value="1"/>
</dbReference>
<keyword evidence="4 9" id="KW-0547">Nucleotide-binding</keyword>
<dbReference type="AlphaFoldDB" id="A0A813EHI7"/>
<evidence type="ECO:0000313" key="11">
    <source>
        <dbReference type="EMBL" id="CAE8613049.1"/>
    </source>
</evidence>
<dbReference type="InterPro" id="IPR002423">
    <property type="entry name" value="Cpn60/GroEL/TCP-1"/>
</dbReference>
<dbReference type="PROSITE" id="PS00751">
    <property type="entry name" value="TCP1_2"/>
    <property type="match status" value="1"/>
</dbReference>
<dbReference type="PANTHER" id="PTHR11353">
    <property type="entry name" value="CHAPERONIN"/>
    <property type="match status" value="1"/>
</dbReference>
<dbReference type="PRINTS" id="PR00304">
    <property type="entry name" value="TCOMPLEXTCP1"/>
</dbReference>
<evidence type="ECO:0000256" key="2">
    <source>
        <dbReference type="ARBA" id="ARBA00008020"/>
    </source>
</evidence>
<reference evidence="10" key="1">
    <citation type="submission" date="2021-02" db="EMBL/GenBank/DDBJ databases">
        <authorList>
            <person name="Dougan E. K."/>
            <person name="Rhodes N."/>
            <person name="Thang M."/>
            <person name="Chan C."/>
        </authorList>
    </citation>
    <scope>NUCLEOTIDE SEQUENCE</scope>
</reference>
<dbReference type="NCBIfam" id="NF041082">
    <property type="entry name" value="thermosome_alpha"/>
    <property type="match status" value="1"/>
</dbReference>
<dbReference type="InterPro" id="IPR027413">
    <property type="entry name" value="GROEL-like_equatorial_sf"/>
</dbReference>
<dbReference type="Proteomes" id="UP000626109">
    <property type="component" value="Unassembled WGS sequence"/>
</dbReference>
<dbReference type="SUPFAM" id="SSF52029">
    <property type="entry name" value="GroEL apical domain-like"/>
    <property type="match status" value="1"/>
</dbReference>
<dbReference type="GO" id="GO:0051082">
    <property type="term" value="F:unfolded protein binding"/>
    <property type="evidence" value="ECO:0007669"/>
    <property type="project" value="InterPro"/>
</dbReference>
<proteinExistence type="inferred from homology"/>
<dbReference type="GO" id="GO:0005832">
    <property type="term" value="C:chaperonin-containing T-complex"/>
    <property type="evidence" value="ECO:0007669"/>
    <property type="project" value="UniProtKB-ARBA"/>
</dbReference>
<evidence type="ECO:0000256" key="5">
    <source>
        <dbReference type="ARBA" id="ARBA00022840"/>
    </source>
</evidence>
<dbReference type="InterPro" id="IPR027409">
    <property type="entry name" value="GroEL-like_apical_dom_sf"/>
</dbReference>
<dbReference type="PROSITE" id="PS00750">
    <property type="entry name" value="TCP1_1"/>
    <property type="match status" value="1"/>
</dbReference>
<evidence type="ECO:0000256" key="9">
    <source>
        <dbReference type="RuleBase" id="RU004187"/>
    </source>
</evidence>
<dbReference type="FunFam" id="3.50.7.10:FF:000003">
    <property type="entry name" value="T-complex protein 1 subunit epsilon"/>
    <property type="match status" value="1"/>
</dbReference>
<dbReference type="NCBIfam" id="NF041083">
    <property type="entry name" value="thermosome_beta"/>
    <property type="match status" value="1"/>
</dbReference>
<dbReference type="EMBL" id="CAJNNV010010239">
    <property type="protein sequence ID" value="CAE8598396.1"/>
    <property type="molecule type" value="Genomic_DNA"/>
</dbReference>
<name>A0A813EHI7_POLGL</name>
<evidence type="ECO:0000256" key="6">
    <source>
        <dbReference type="ARBA" id="ARBA00023186"/>
    </source>
</evidence>
<comment type="subcellular location">
    <subcellularLocation>
        <location evidence="1">Cytoplasm</location>
    </subcellularLocation>
</comment>
<evidence type="ECO:0000256" key="7">
    <source>
        <dbReference type="ARBA" id="ARBA00024086"/>
    </source>
</evidence>
<keyword evidence="6 9" id="KW-0143">Chaperone</keyword>
<evidence type="ECO:0000313" key="12">
    <source>
        <dbReference type="EMBL" id="CAE8723862.1"/>
    </source>
</evidence>
<keyword evidence="13" id="KW-1185">Reference proteome</keyword>
<dbReference type="Gene3D" id="3.50.7.10">
    <property type="entry name" value="GroEL"/>
    <property type="match status" value="1"/>
</dbReference>
<dbReference type="EMBL" id="CAJNNV010025196">
    <property type="protein sequence ID" value="CAE8613049.1"/>
    <property type="molecule type" value="Genomic_DNA"/>
</dbReference>
<dbReference type="InterPro" id="IPR017998">
    <property type="entry name" value="Chaperone_TCP-1"/>
</dbReference>
<dbReference type="InterPro" id="IPR027410">
    <property type="entry name" value="TCP-1-like_intermed_sf"/>
</dbReference>
<sequence length="545" mass="59031">MANFNIGRSQMCVDEQGNPFILMEEQAAKKRLQGIQAHKANILAASAVAQTVRSSMGPRGMDKMVVGPDGDVIVTNDGATILEKMDVDHHIAKLLVELSKSQDDEIGDGTTGIVVIAGALLDGAMDLIEKGIHPLRIATGYEKACSIAVQRVEEIARKVDIHADDGEALKKAARTALGSKVVSGRKDQLAKICVQAVLAVADLSRLDVNFDLIKVEGKVGGKLEDTHLIHGIVIDKDFSHPQMPKVVNDAKMCILTCPFEPPKPKTKHKLDIRSGEDYKKMYEIEQAYFRTQIQHIKNAGCNLVICQWGFDDEANHLLYQAGLPAVRWVGGVELELIAIATGGRIVPRFEEITAEKLGKAGIVREITFGTTKDTMLVIEGCDKSKAVTVLVRGGNQMVVDEAKRCLHDANCCVRNLIRDPRVVPGGGASEMAASLAVLSAADQEQTIDQYSMKAFAQALDTVPMALAENSGLSSIGEMATVKGLQETTQNAWHGVDCMQVGTTDMWEQSVYEACASKCSQLRLATQVVKMILKIDDVITSADVMQ</sequence>
<comment type="similarity">
    <text evidence="2 9">Belongs to the TCP-1 chaperonin family.</text>
</comment>
<dbReference type="GO" id="GO:0140662">
    <property type="term" value="F:ATP-dependent protein folding chaperone"/>
    <property type="evidence" value="ECO:0007669"/>
    <property type="project" value="InterPro"/>
</dbReference>
<evidence type="ECO:0000256" key="4">
    <source>
        <dbReference type="ARBA" id="ARBA00022741"/>
    </source>
</evidence>
<dbReference type="Gene3D" id="3.30.260.10">
    <property type="entry name" value="TCP-1-like chaperonin intermediate domain"/>
    <property type="match status" value="1"/>
</dbReference>
<evidence type="ECO:0000256" key="1">
    <source>
        <dbReference type="ARBA" id="ARBA00004496"/>
    </source>
</evidence>